<evidence type="ECO:0000256" key="1">
    <source>
        <dbReference type="SAM" id="MobiDB-lite"/>
    </source>
</evidence>
<dbReference type="GO" id="GO:0070652">
    <property type="term" value="C:HAUS complex"/>
    <property type="evidence" value="ECO:0007669"/>
    <property type="project" value="InterPro"/>
</dbReference>
<evidence type="ECO:0000313" key="3">
    <source>
        <dbReference type="Proteomes" id="UP000886700"/>
    </source>
</evidence>
<sequence length="933" mass="105825">MSSAWDTDFEKQHLWMYLQALGLDASAGVTVGGKMVSHAHLGENMFDKLNRDAFYIVSYFLFQTLDETLAKEVFRDCWPPFNQKHDTEFRKHCCEWLREISAECGSGFPQVVGSLFLSPGGPKFIHLMYHFARYVAIKYIKTKSNDALRFAETFNAKPQDMHTCLARCHVARNRFLQILQREHYVIQKYQENAHLSIKQVRNLRSECVVLQNQIKRMDPCDDQSNIQEKIQKVRSLWTSVNETLMFLEKEREVVSSVFSLVNQCALDGTNVAVNIPRLLLDRIEEQICQLQMGNVYEAGKLNLLTIIQLLNEVLKVMKYEHSKTDQARLTIDLHYLEKETKFQRERLSDMKHMRHKIKENVAAIRQSILEKEGKCRKKWKEFLGLSPFSLIKGGASAVDLLPPMSPLSFDPVSEEVHGKSTLLKYPALLPDTHKEHNQENGSRREADTLGGVCDLANSPVPFSLQCASSSDANSSTLLEKDPNMRTPKEKNTMSFKKVPNSDMEDSPLLDIAKNTQTSVFSGSLPLKKSDLFQREQDHLVEEVARAVLSDSPQFSEGKEVKLEELIDTLVSNPFLPRKQIPRTPENLITEVRNSWRKAVETEDNRSSEGILVDVKAREVSPESSPVPNNQRELSMALFSSDFDQSYMPEEKAVPDQLRSVPQKPLVTSQIGDLTTEDGSDLGNKRMFCEQDLECVTTRLSETGQMEAFSLAVDRGLDMVGVREEDSVGKSDHSQASRSESSTRKTLFWDSFQRLSGIGILHETLPEEVGHLSLDSCITSETSFRLEPNSSVHSDAFPDDVGKRQTTPEVDSSFQAILSSYGALKKSLNKLRQESHLSNSMTLKQDKVELSPVAKDIQANDTHTFLGTQDLFYTKPSSHMFFDERTQSVSPLTKVSLLEQKLRTTLPSSLREFLPNLKEEEISSKNPEAREPLI</sequence>
<dbReference type="KEGG" id="maua:101844664"/>
<dbReference type="GO" id="GO:0051225">
    <property type="term" value="P:spindle assembly"/>
    <property type="evidence" value="ECO:0007669"/>
    <property type="project" value="InterPro"/>
</dbReference>
<name>A0A1U8BXI7_MESAU</name>
<dbReference type="AlphaFoldDB" id="A0A1U8BXI7"/>
<feature type="domain" description="HAUS augmin-like complex subunit 6 N-terminal" evidence="2">
    <location>
        <begin position="14"/>
        <end position="238"/>
    </location>
</feature>
<dbReference type="RefSeq" id="XP_012971956.1">
    <property type="nucleotide sequence ID" value="XM_013116502.3"/>
</dbReference>
<dbReference type="PANTHER" id="PTHR16151:SF2">
    <property type="entry name" value="HAUS AUGMIN-LIKE COMPLEX SUBUNIT 6"/>
    <property type="match status" value="1"/>
</dbReference>
<dbReference type="InterPro" id="IPR026797">
    <property type="entry name" value="HAUS_6"/>
</dbReference>
<dbReference type="GO" id="GO:1990498">
    <property type="term" value="C:mitotic spindle microtubule"/>
    <property type="evidence" value="ECO:0007669"/>
    <property type="project" value="TreeGrafter"/>
</dbReference>
<dbReference type="GeneID" id="101844664"/>
<dbReference type="OrthoDB" id="5575722at2759"/>
<feature type="compositionally biased region" description="Basic and acidic residues" evidence="1">
    <location>
        <begin position="478"/>
        <end position="491"/>
    </location>
</feature>
<feature type="region of interest" description="Disordered" evidence="1">
    <location>
        <begin position="471"/>
        <end position="501"/>
    </location>
</feature>
<dbReference type="eggNOG" id="ENOG502QV4W">
    <property type="taxonomic scope" value="Eukaryota"/>
</dbReference>
<accession>A0A1U8BXI7</accession>
<dbReference type="CTD" id="54801"/>
<dbReference type="InterPro" id="IPR028163">
    <property type="entry name" value="HAUS_6_N"/>
</dbReference>
<evidence type="ECO:0000259" key="2">
    <source>
        <dbReference type="Pfam" id="PF14661"/>
    </source>
</evidence>
<dbReference type="Pfam" id="PF14661">
    <property type="entry name" value="HAUS6_N"/>
    <property type="match status" value="1"/>
</dbReference>
<evidence type="ECO:0000313" key="4">
    <source>
        <dbReference type="RefSeq" id="XP_012971956.1"/>
    </source>
</evidence>
<dbReference type="GO" id="GO:0008017">
    <property type="term" value="F:microtubule binding"/>
    <property type="evidence" value="ECO:0007669"/>
    <property type="project" value="TreeGrafter"/>
</dbReference>
<dbReference type="PANTHER" id="PTHR16151">
    <property type="entry name" value="HAUS AUGMIN-LIKE COMPLEX SUBUNIT 6"/>
    <property type="match status" value="1"/>
</dbReference>
<keyword evidence="3" id="KW-1185">Reference proteome</keyword>
<proteinExistence type="predicted"/>
<dbReference type="Proteomes" id="UP000886700">
    <property type="component" value="Unplaced"/>
</dbReference>
<gene>
    <name evidence="4" type="primary">Haus6</name>
</gene>
<protein>
    <submittedName>
        <fullName evidence="4">HAUS augmin-like complex subunit 6</fullName>
    </submittedName>
</protein>
<organism evidence="3 4">
    <name type="scientific">Mesocricetus auratus</name>
    <name type="common">Golden hamster</name>
    <dbReference type="NCBI Taxonomy" id="10036"/>
    <lineage>
        <taxon>Eukaryota</taxon>
        <taxon>Metazoa</taxon>
        <taxon>Chordata</taxon>
        <taxon>Craniata</taxon>
        <taxon>Vertebrata</taxon>
        <taxon>Euteleostomi</taxon>
        <taxon>Mammalia</taxon>
        <taxon>Eutheria</taxon>
        <taxon>Euarchontoglires</taxon>
        <taxon>Glires</taxon>
        <taxon>Rodentia</taxon>
        <taxon>Myomorpha</taxon>
        <taxon>Muroidea</taxon>
        <taxon>Cricetidae</taxon>
        <taxon>Cricetinae</taxon>
        <taxon>Mesocricetus</taxon>
    </lineage>
</organism>
<reference evidence="4" key="1">
    <citation type="submission" date="2025-08" db="UniProtKB">
        <authorList>
            <consortium name="RefSeq"/>
        </authorList>
    </citation>
    <scope>IDENTIFICATION</scope>
    <source>
        <tissue evidence="4">Liver</tissue>
    </source>
</reference>